<dbReference type="VEuPathDB" id="VectorBase:ACUA008523"/>
<organism evidence="3 4">
    <name type="scientific">Anopheles culicifacies</name>
    <dbReference type="NCBI Taxonomy" id="139723"/>
    <lineage>
        <taxon>Eukaryota</taxon>
        <taxon>Metazoa</taxon>
        <taxon>Ecdysozoa</taxon>
        <taxon>Arthropoda</taxon>
        <taxon>Hexapoda</taxon>
        <taxon>Insecta</taxon>
        <taxon>Pterygota</taxon>
        <taxon>Neoptera</taxon>
        <taxon>Endopterygota</taxon>
        <taxon>Diptera</taxon>
        <taxon>Nematocera</taxon>
        <taxon>Culicoidea</taxon>
        <taxon>Culicidae</taxon>
        <taxon>Anophelinae</taxon>
        <taxon>Anopheles</taxon>
        <taxon>culicifacies species complex</taxon>
    </lineage>
</organism>
<feature type="chain" id="PRO_5008127787" evidence="2">
    <location>
        <begin position="27"/>
        <end position="199"/>
    </location>
</feature>
<dbReference type="EnsemblMetazoa" id="ACUA008523-RA">
    <property type="protein sequence ID" value="ACUA008523-PA"/>
    <property type="gene ID" value="ACUA008523"/>
</dbReference>
<sequence length="199" mass="21972">MTREQDYTHHFSRQTLIFLFLPSSLCFLACEFHMRGIGLERGWKVADTESILSTMPAIMETSGVSVNSMDGGLFAGHLDDAEEARENDEELEALERMVELRRFSRAEYPAPTVTNDLHDEMTENIPSGDCSPPIGHNTTAAYHHQGRQHRGFMAANDTTDPSANMLSNTTNSTSAGGNLDDAEPIPSSEMSVPYEATDE</sequence>
<feature type="compositionally biased region" description="Polar residues" evidence="1">
    <location>
        <begin position="157"/>
        <end position="176"/>
    </location>
</feature>
<reference evidence="3" key="2">
    <citation type="submission" date="2020-05" db="UniProtKB">
        <authorList>
            <consortium name="EnsemblMetazoa"/>
        </authorList>
    </citation>
    <scope>IDENTIFICATION</scope>
    <source>
        <strain evidence="3">A-37</strain>
    </source>
</reference>
<dbReference type="EMBL" id="AXCM01019939">
    <property type="status" value="NOT_ANNOTATED_CDS"/>
    <property type="molecule type" value="Genomic_DNA"/>
</dbReference>
<feature type="signal peptide" evidence="2">
    <location>
        <begin position="1"/>
        <end position="26"/>
    </location>
</feature>
<feature type="region of interest" description="Disordered" evidence="1">
    <location>
        <begin position="157"/>
        <end position="199"/>
    </location>
</feature>
<protein>
    <submittedName>
        <fullName evidence="3">Uncharacterized protein</fullName>
    </submittedName>
</protein>
<evidence type="ECO:0000313" key="4">
    <source>
        <dbReference type="Proteomes" id="UP000075883"/>
    </source>
</evidence>
<keyword evidence="4" id="KW-1185">Reference proteome</keyword>
<proteinExistence type="predicted"/>
<reference evidence="4" key="1">
    <citation type="submission" date="2013-09" db="EMBL/GenBank/DDBJ databases">
        <title>The Genome Sequence of Anopheles culicifacies species A.</title>
        <authorList>
            <consortium name="The Broad Institute Genomics Platform"/>
            <person name="Neafsey D.E."/>
            <person name="Besansky N."/>
            <person name="Howell P."/>
            <person name="Walton C."/>
            <person name="Young S.K."/>
            <person name="Zeng Q."/>
            <person name="Gargeya S."/>
            <person name="Fitzgerald M."/>
            <person name="Haas B."/>
            <person name="Abouelleil A."/>
            <person name="Allen A.W."/>
            <person name="Alvarado L."/>
            <person name="Arachchi H.M."/>
            <person name="Berlin A.M."/>
            <person name="Chapman S.B."/>
            <person name="Gainer-Dewar J."/>
            <person name="Goldberg J."/>
            <person name="Griggs A."/>
            <person name="Gujja S."/>
            <person name="Hansen M."/>
            <person name="Howarth C."/>
            <person name="Imamovic A."/>
            <person name="Ireland A."/>
            <person name="Larimer J."/>
            <person name="McCowan C."/>
            <person name="Murphy C."/>
            <person name="Pearson M."/>
            <person name="Poon T.W."/>
            <person name="Priest M."/>
            <person name="Roberts A."/>
            <person name="Saif S."/>
            <person name="Shea T."/>
            <person name="Sisk P."/>
            <person name="Sykes S."/>
            <person name="Wortman J."/>
            <person name="Nusbaum C."/>
            <person name="Birren B."/>
        </authorList>
    </citation>
    <scope>NUCLEOTIDE SEQUENCE [LARGE SCALE GENOMIC DNA]</scope>
    <source>
        <strain evidence="4">A-37</strain>
    </source>
</reference>
<evidence type="ECO:0000313" key="3">
    <source>
        <dbReference type="EnsemblMetazoa" id="ACUA008523-PA"/>
    </source>
</evidence>
<dbReference type="Proteomes" id="UP000075883">
    <property type="component" value="Unassembled WGS sequence"/>
</dbReference>
<evidence type="ECO:0000256" key="1">
    <source>
        <dbReference type="SAM" id="MobiDB-lite"/>
    </source>
</evidence>
<dbReference type="AlphaFoldDB" id="A0A182M3G1"/>
<keyword evidence="2" id="KW-0732">Signal</keyword>
<name>A0A182M3G1_9DIPT</name>
<accession>A0A182M3G1</accession>
<dbReference type="STRING" id="139723.A0A182M3G1"/>
<evidence type="ECO:0000256" key="2">
    <source>
        <dbReference type="SAM" id="SignalP"/>
    </source>
</evidence>